<dbReference type="Proteomes" id="UP000265520">
    <property type="component" value="Unassembled WGS sequence"/>
</dbReference>
<evidence type="ECO:0000256" key="2">
    <source>
        <dbReference type="ARBA" id="ARBA00022741"/>
    </source>
</evidence>
<feature type="domain" description="Protein kinase" evidence="9">
    <location>
        <begin position="1"/>
        <end position="176"/>
    </location>
</feature>
<evidence type="ECO:0000256" key="3">
    <source>
        <dbReference type="ARBA" id="ARBA00022777"/>
    </source>
</evidence>
<gene>
    <name evidence="10" type="ORF">A2U01_0008539</name>
</gene>
<dbReference type="SMART" id="SM00220">
    <property type="entry name" value="S_TKc"/>
    <property type="match status" value="1"/>
</dbReference>
<dbReference type="PROSITE" id="PS00107">
    <property type="entry name" value="PROTEIN_KINASE_ATP"/>
    <property type="match status" value="1"/>
</dbReference>
<protein>
    <submittedName>
        <fullName evidence="10">Cyclin-dependent kinase 5 isoform x2</fullName>
    </submittedName>
</protein>
<dbReference type="InterPro" id="IPR008271">
    <property type="entry name" value="Ser/Thr_kinase_AS"/>
</dbReference>
<reference evidence="10 11" key="1">
    <citation type="journal article" date="2018" name="Front. Plant Sci.">
        <title>Red Clover (Trifolium pratense) and Zigzag Clover (T. medium) - A Picture of Genomic Similarities and Differences.</title>
        <authorList>
            <person name="Dluhosova J."/>
            <person name="Istvanek J."/>
            <person name="Nedelnik J."/>
            <person name="Repkova J."/>
        </authorList>
    </citation>
    <scope>NUCLEOTIDE SEQUENCE [LARGE SCALE GENOMIC DNA]</scope>
    <source>
        <strain evidence="11">cv. 10/8</strain>
        <tissue evidence="10">Leaf</tissue>
    </source>
</reference>
<comment type="similarity">
    <text evidence="5">Belongs to the protein kinase superfamily. Ser/Thr protein kinase family. GCN2 subfamily.</text>
</comment>
<evidence type="ECO:0000256" key="5">
    <source>
        <dbReference type="ARBA" id="ARBA00037982"/>
    </source>
</evidence>
<dbReference type="Pfam" id="PF00069">
    <property type="entry name" value="Pkinase"/>
    <property type="match status" value="2"/>
</dbReference>
<dbReference type="EMBL" id="LXQA010012673">
    <property type="protein sequence ID" value="MCH87662.1"/>
    <property type="molecule type" value="Genomic_DNA"/>
</dbReference>
<keyword evidence="1" id="KW-0808">Transferase</keyword>
<feature type="compositionally biased region" description="Polar residues" evidence="8">
    <location>
        <begin position="1"/>
        <end position="19"/>
    </location>
</feature>
<dbReference type="InterPro" id="IPR000719">
    <property type="entry name" value="Prot_kinase_dom"/>
</dbReference>
<dbReference type="GO" id="GO:0004674">
    <property type="term" value="F:protein serine/threonine kinase activity"/>
    <property type="evidence" value="ECO:0007669"/>
    <property type="project" value="UniProtKB-KW"/>
</dbReference>
<evidence type="ECO:0000313" key="11">
    <source>
        <dbReference type="Proteomes" id="UP000265520"/>
    </source>
</evidence>
<dbReference type="Gene3D" id="1.10.510.10">
    <property type="entry name" value="Transferase(Phosphotransferase) domain 1"/>
    <property type="match status" value="2"/>
</dbReference>
<evidence type="ECO:0000313" key="10">
    <source>
        <dbReference type="EMBL" id="MCH87662.1"/>
    </source>
</evidence>
<keyword evidence="11" id="KW-1185">Reference proteome</keyword>
<keyword evidence="3 10" id="KW-0418">Kinase</keyword>
<keyword evidence="4 6" id="KW-0067">ATP-binding</keyword>
<comment type="caution">
    <text evidence="10">The sequence shown here is derived from an EMBL/GenBank/DDBJ whole genome shotgun (WGS) entry which is preliminary data.</text>
</comment>
<dbReference type="PANTHER" id="PTHR11042">
    <property type="entry name" value="EUKARYOTIC TRANSLATION INITIATION FACTOR 2-ALPHA KINASE EIF2-ALPHA KINASE -RELATED"/>
    <property type="match status" value="1"/>
</dbReference>
<dbReference type="InterPro" id="IPR050339">
    <property type="entry name" value="CC_SR_Kinase"/>
</dbReference>
<dbReference type="InterPro" id="IPR011009">
    <property type="entry name" value="Kinase-like_dom_sf"/>
</dbReference>
<dbReference type="PROSITE" id="PS50011">
    <property type="entry name" value="PROTEIN_KINASE_DOM"/>
    <property type="match status" value="1"/>
</dbReference>
<dbReference type="InterPro" id="IPR017441">
    <property type="entry name" value="Protein_kinase_ATP_BS"/>
</dbReference>
<keyword evidence="2 6" id="KW-0547">Nucleotide-binding</keyword>
<proteinExistence type="inferred from homology"/>
<keyword evidence="7" id="KW-0723">Serine/threonine-protein kinase</keyword>
<accession>A0A392MJJ0</accession>
<evidence type="ECO:0000256" key="7">
    <source>
        <dbReference type="RuleBase" id="RU000304"/>
    </source>
</evidence>
<feature type="region of interest" description="Disordered" evidence="8">
    <location>
        <begin position="1"/>
        <end position="25"/>
    </location>
</feature>
<dbReference type="AlphaFoldDB" id="A0A392MJJ0"/>
<feature type="binding site" evidence="6">
    <location>
        <position position="67"/>
    </location>
    <ligand>
        <name>ATP</name>
        <dbReference type="ChEBI" id="CHEBI:30616"/>
    </ligand>
</feature>
<evidence type="ECO:0000256" key="4">
    <source>
        <dbReference type="ARBA" id="ARBA00022840"/>
    </source>
</evidence>
<evidence type="ECO:0000256" key="8">
    <source>
        <dbReference type="SAM" id="MobiDB-lite"/>
    </source>
</evidence>
<dbReference type="GO" id="GO:0005634">
    <property type="term" value="C:nucleus"/>
    <property type="evidence" value="ECO:0007669"/>
    <property type="project" value="TreeGrafter"/>
</dbReference>
<evidence type="ECO:0000259" key="9">
    <source>
        <dbReference type="PROSITE" id="PS50011"/>
    </source>
</evidence>
<dbReference type="PROSITE" id="PS00108">
    <property type="entry name" value="PROTEIN_KINASE_ST"/>
    <property type="match status" value="1"/>
</dbReference>
<evidence type="ECO:0000256" key="6">
    <source>
        <dbReference type="PROSITE-ProRule" id="PRU10141"/>
    </source>
</evidence>
<dbReference type="GO" id="GO:0005524">
    <property type="term" value="F:ATP binding"/>
    <property type="evidence" value="ECO:0007669"/>
    <property type="project" value="UniProtKB-UniRule"/>
</dbReference>
<organism evidence="10 11">
    <name type="scientific">Trifolium medium</name>
    <dbReference type="NCBI Taxonomy" id="97028"/>
    <lineage>
        <taxon>Eukaryota</taxon>
        <taxon>Viridiplantae</taxon>
        <taxon>Streptophyta</taxon>
        <taxon>Embryophyta</taxon>
        <taxon>Tracheophyta</taxon>
        <taxon>Spermatophyta</taxon>
        <taxon>Magnoliopsida</taxon>
        <taxon>eudicotyledons</taxon>
        <taxon>Gunneridae</taxon>
        <taxon>Pentapetalae</taxon>
        <taxon>rosids</taxon>
        <taxon>fabids</taxon>
        <taxon>Fabales</taxon>
        <taxon>Fabaceae</taxon>
        <taxon>Papilionoideae</taxon>
        <taxon>50 kb inversion clade</taxon>
        <taxon>NPAAA clade</taxon>
        <taxon>Hologalegina</taxon>
        <taxon>IRL clade</taxon>
        <taxon>Trifolieae</taxon>
        <taxon>Trifolium</taxon>
    </lineage>
</organism>
<name>A0A392MJJ0_9FABA</name>
<evidence type="ECO:0000256" key="1">
    <source>
        <dbReference type="ARBA" id="ARBA00022679"/>
    </source>
</evidence>
<sequence>MAESSSSPATLKPNPQSNSEPRRGHGRRVFMLETLDNNTPISKLGEGSFGQVFQCRNVKDNTIVAVKQISIKRNFDGVPADIIREVSHLKELKHPNIVRSSAVDYCNTHNVIHLDLKPINLLIDRSKKIIKLTDFGFCKELGDPDMQYSTNIATPWYTTPEMLFGGGRYSTLSNKK</sequence>
<dbReference type="SUPFAM" id="SSF56112">
    <property type="entry name" value="Protein kinase-like (PK-like)"/>
    <property type="match status" value="1"/>
</dbReference>
<dbReference type="GO" id="GO:0005737">
    <property type="term" value="C:cytoplasm"/>
    <property type="evidence" value="ECO:0007669"/>
    <property type="project" value="TreeGrafter"/>
</dbReference>